<dbReference type="InterPro" id="IPR023198">
    <property type="entry name" value="PGP-like_dom2"/>
</dbReference>
<keyword evidence="2" id="KW-1185">Reference proteome</keyword>
<name>A0ABT8R094_9BACT</name>
<dbReference type="PANTHER" id="PTHR43481:SF4">
    <property type="entry name" value="GLYCEROL-1-PHOSPHATE PHOSPHOHYDROLASE 1-RELATED"/>
    <property type="match status" value="1"/>
</dbReference>
<dbReference type="InterPro" id="IPR023214">
    <property type="entry name" value="HAD_sf"/>
</dbReference>
<proteinExistence type="predicted"/>
<dbReference type="Gene3D" id="1.10.150.240">
    <property type="entry name" value="Putative phosphatase, domain 2"/>
    <property type="match status" value="1"/>
</dbReference>
<dbReference type="EMBL" id="JAUKPO010000001">
    <property type="protein sequence ID" value="MDO1445354.1"/>
    <property type="molecule type" value="Genomic_DNA"/>
</dbReference>
<dbReference type="PRINTS" id="PR00413">
    <property type="entry name" value="HADHALOGNASE"/>
</dbReference>
<evidence type="ECO:0000313" key="1">
    <source>
        <dbReference type="EMBL" id="MDO1445354.1"/>
    </source>
</evidence>
<sequence length="232" mass="25556">MIATNIFSAVVFDMDGVVINTRKPIEAFWHTIAAEHNLQITTEMMERQIHGCPARQTVSVLFPELSSKEKEELFERCEHFETTMDYRTMSGIKGFFEDLKKNAIPIALVTSSLPPKVANVIKQLQLKGIFDIIVTSDLVEKGKPDPACYLLAAKKLQLPPEQCIVFEDAVSGVKASTGAEMFTIGVGGVYQAPLLKEAGAKEVILNFDTVRVQPKGSHRYLTISPSLSVSLG</sequence>
<dbReference type="SUPFAM" id="SSF56784">
    <property type="entry name" value="HAD-like"/>
    <property type="match status" value="1"/>
</dbReference>
<dbReference type="Pfam" id="PF13419">
    <property type="entry name" value="HAD_2"/>
    <property type="match status" value="1"/>
</dbReference>
<dbReference type="Gene3D" id="3.40.50.1000">
    <property type="entry name" value="HAD superfamily/HAD-like"/>
    <property type="match status" value="1"/>
</dbReference>
<dbReference type="InterPro" id="IPR036412">
    <property type="entry name" value="HAD-like_sf"/>
</dbReference>
<dbReference type="SFLD" id="SFLDG01129">
    <property type="entry name" value="C1.5:_HAD__Beta-PGM__Phosphata"/>
    <property type="match status" value="1"/>
</dbReference>
<comment type="caution">
    <text evidence="1">The sequence shown here is derived from an EMBL/GenBank/DDBJ whole genome shotgun (WGS) entry which is preliminary data.</text>
</comment>
<gene>
    <name evidence="1" type="ORF">Q0590_03780</name>
</gene>
<protein>
    <submittedName>
        <fullName evidence="1">HAD family phosphatase</fullName>
    </submittedName>
</protein>
<organism evidence="1 2">
    <name type="scientific">Rhodocytophaga aerolata</name>
    <dbReference type="NCBI Taxonomy" id="455078"/>
    <lineage>
        <taxon>Bacteria</taxon>
        <taxon>Pseudomonadati</taxon>
        <taxon>Bacteroidota</taxon>
        <taxon>Cytophagia</taxon>
        <taxon>Cytophagales</taxon>
        <taxon>Rhodocytophagaceae</taxon>
        <taxon>Rhodocytophaga</taxon>
    </lineage>
</organism>
<dbReference type="InterPro" id="IPR051806">
    <property type="entry name" value="HAD-like_SPP"/>
</dbReference>
<reference evidence="1" key="1">
    <citation type="submission" date="2023-07" db="EMBL/GenBank/DDBJ databases">
        <title>The genome sequence of Rhodocytophaga aerolata KACC 12507.</title>
        <authorList>
            <person name="Zhang X."/>
        </authorList>
    </citation>
    <scope>NUCLEOTIDE SEQUENCE</scope>
    <source>
        <strain evidence="1">KACC 12507</strain>
    </source>
</reference>
<dbReference type="CDD" id="cd07505">
    <property type="entry name" value="HAD_BPGM-like"/>
    <property type="match status" value="1"/>
</dbReference>
<dbReference type="InterPro" id="IPR041492">
    <property type="entry name" value="HAD_2"/>
</dbReference>
<dbReference type="SFLD" id="SFLDS00003">
    <property type="entry name" value="Haloacid_Dehalogenase"/>
    <property type="match status" value="1"/>
</dbReference>
<accession>A0ABT8R094</accession>
<dbReference type="InterPro" id="IPR006439">
    <property type="entry name" value="HAD-SF_hydro_IA"/>
</dbReference>
<evidence type="ECO:0000313" key="2">
    <source>
        <dbReference type="Proteomes" id="UP001168528"/>
    </source>
</evidence>
<dbReference type="NCBIfam" id="TIGR01509">
    <property type="entry name" value="HAD-SF-IA-v3"/>
    <property type="match status" value="1"/>
</dbReference>
<dbReference type="RefSeq" id="WP_302036143.1">
    <property type="nucleotide sequence ID" value="NZ_JAUKPO010000001.1"/>
</dbReference>
<dbReference type="PANTHER" id="PTHR43481">
    <property type="entry name" value="FRUCTOSE-1-PHOSPHATE PHOSPHATASE"/>
    <property type="match status" value="1"/>
</dbReference>
<dbReference type="Proteomes" id="UP001168528">
    <property type="component" value="Unassembled WGS sequence"/>
</dbReference>
<dbReference type="SFLD" id="SFLDG01135">
    <property type="entry name" value="C1.5.6:_HAD__Beta-PGM__Phospha"/>
    <property type="match status" value="1"/>
</dbReference>